<protein>
    <submittedName>
        <fullName evidence="2">PCZ2.2</fullName>
    </submittedName>
</protein>
<proteinExistence type="predicted"/>
<dbReference type="AlphaFoldDB" id="K6BZW8"/>
<evidence type="ECO:0000313" key="3">
    <source>
        <dbReference type="Proteomes" id="UP000006315"/>
    </source>
</evidence>
<name>K6BZW8_SCHAZ</name>
<gene>
    <name evidence="2" type="ORF">BAZO_13464</name>
</gene>
<organism evidence="2 3">
    <name type="scientific">Schinkia azotoformans LMG 9581</name>
    <dbReference type="NCBI Taxonomy" id="1131731"/>
    <lineage>
        <taxon>Bacteria</taxon>
        <taxon>Bacillati</taxon>
        <taxon>Bacillota</taxon>
        <taxon>Bacilli</taxon>
        <taxon>Bacillales</taxon>
        <taxon>Bacillaceae</taxon>
        <taxon>Calidifontibacillus/Schinkia group</taxon>
        <taxon>Schinkia</taxon>
    </lineage>
</organism>
<keyword evidence="1" id="KW-0472">Membrane</keyword>
<keyword evidence="3" id="KW-1185">Reference proteome</keyword>
<accession>K6BZW8</accession>
<dbReference type="Proteomes" id="UP000006315">
    <property type="component" value="Unassembled WGS sequence"/>
</dbReference>
<keyword evidence="1" id="KW-1133">Transmembrane helix</keyword>
<dbReference type="EMBL" id="AJLR01000117">
    <property type="protein sequence ID" value="EKN64460.1"/>
    <property type="molecule type" value="Genomic_DNA"/>
</dbReference>
<feature type="transmembrane region" description="Helical" evidence="1">
    <location>
        <begin position="6"/>
        <end position="28"/>
    </location>
</feature>
<comment type="caution">
    <text evidence="2">The sequence shown here is derived from an EMBL/GenBank/DDBJ whole genome shotgun (WGS) entry which is preliminary data.</text>
</comment>
<keyword evidence="1" id="KW-0812">Transmembrane</keyword>
<reference evidence="2 3" key="1">
    <citation type="journal article" date="2012" name="Front. Microbiol.">
        <title>Redundancy and modularity in membrane-associated dissimilatory nitrate reduction in Bacillus.</title>
        <authorList>
            <person name="Heylen K."/>
            <person name="Keltjens J."/>
        </authorList>
    </citation>
    <scope>NUCLEOTIDE SEQUENCE [LARGE SCALE GENOMIC DNA]</scope>
    <source>
        <strain evidence="2 3">LMG 9581</strain>
    </source>
</reference>
<feature type="transmembrane region" description="Helical" evidence="1">
    <location>
        <begin position="43"/>
        <end position="65"/>
    </location>
</feature>
<sequence>MILFLIQFSFLINPIFAIVFCINLILLIKKVAKDPNADIEKHAVWLTISAMYIVLSLTALLNLILNRL</sequence>
<evidence type="ECO:0000313" key="2">
    <source>
        <dbReference type="EMBL" id="EKN64460.1"/>
    </source>
</evidence>
<evidence type="ECO:0000256" key="1">
    <source>
        <dbReference type="SAM" id="Phobius"/>
    </source>
</evidence>